<gene>
    <name evidence="2" type="ORF">BGI32_03110</name>
</gene>
<feature type="transmembrane region" description="Helical" evidence="1">
    <location>
        <begin position="79"/>
        <end position="105"/>
    </location>
</feature>
<protein>
    <submittedName>
        <fullName evidence="2">Uncharacterized protein</fullName>
    </submittedName>
</protein>
<reference evidence="2 3" key="1">
    <citation type="journal article" date="2017" name="MBio">
        <title>Type VI secretion-mediated competition in the bee gut microbiome.</title>
        <authorList>
            <person name="Steele M.I."/>
            <person name="Kwong W.K."/>
            <person name="Powell J.E."/>
            <person name="Whiteley M."/>
            <person name="Moran N.A."/>
        </authorList>
    </citation>
    <scope>NUCLEOTIDE SEQUENCE [LARGE SCALE GENOMIC DNA]</scope>
    <source>
        <strain evidence="2 3">App2-2</strain>
    </source>
</reference>
<keyword evidence="1" id="KW-1133">Transmembrane helix</keyword>
<evidence type="ECO:0000256" key="1">
    <source>
        <dbReference type="SAM" id="Phobius"/>
    </source>
</evidence>
<proteinExistence type="predicted"/>
<organism evidence="2 3">
    <name type="scientific">Snodgrassella alvi</name>
    <dbReference type="NCBI Taxonomy" id="1196083"/>
    <lineage>
        <taxon>Bacteria</taxon>
        <taxon>Pseudomonadati</taxon>
        <taxon>Pseudomonadota</taxon>
        <taxon>Betaproteobacteria</taxon>
        <taxon>Neisseriales</taxon>
        <taxon>Neisseriaceae</taxon>
        <taxon>Snodgrassella</taxon>
    </lineage>
</organism>
<dbReference type="AlphaFoldDB" id="A0A2N9WVG3"/>
<name>A0A2N9WVG3_9NEIS</name>
<comment type="caution">
    <text evidence="2">The sequence shown here is derived from an EMBL/GenBank/DDBJ whole genome shotgun (WGS) entry which is preliminary data.</text>
</comment>
<dbReference type="EMBL" id="MDVB01000031">
    <property type="protein sequence ID" value="PIT17272.1"/>
    <property type="molecule type" value="Genomic_DNA"/>
</dbReference>
<keyword evidence="1" id="KW-0472">Membrane</keyword>
<feature type="transmembrane region" description="Helical" evidence="1">
    <location>
        <begin position="41"/>
        <end position="67"/>
    </location>
</feature>
<accession>A0A2N9WVG3</accession>
<dbReference type="Proteomes" id="UP000231293">
    <property type="component" value="Unassembled WGS sequence"/>
</dbReference>
<feature type="transmembrane region" description="Helical" evidence="1">
    <location>
        <begin position="16"/>
        <end position="34"/>
    </location>
</feature>
<sequence>MAFAVYLMFFDTPAQGIVNVAITLAAACLFNAYFAQAVFGVVVIVLGGADGLFGLGSAVLVVAVVVSSEMQELVTANQVVIAVVFDAVGVIAAVIGLFLFAVFLIQAKIDLCYY</sequence>
<keyword evidence="1" id="KW-0812">Transmembrane</keyword>
<evidence type="ECO:0000313" key="3">
    <source>
        <dbReference type="Proteomes" id="UP000231293"/>
    </source>
</evidence>
<evidence type="ECO:0000313" key="2">
    <source>
        <dbReference type="EMBL" id="PIT17272.1"/>
    </source>
</evidence>